<dbReference type="InterPro" id="IPR013780">
    <property type="entry name" value="Glyco_hydro_b"/>
</dbReference>
<keyword evidence="7" id="KW-1185">Reference proteome</keyword>
<feature type="domain" description="Glycosyl hydrolase family 13 catalytic" evidence="5">
    <location>
        <begin position="16"/>
        <end position="394"/>
    </location>
</feature>
<evidence type="ECO:0000256" key="2">
    <source>
        <dbReference type="ARBA" id="ARBA00022801"/>
    </source>
</evidence>
<evidence type="ECO:0000313" key="6">
    <source>
        <dbReference type="EMBL" id="QED37020.1"/>
    </source>
</evidence>
<dbReference type="Gene3D" id="2.60.40.1180">
    <property type="entry name" value="Golgi alpha-mannosidase II"/>
    <property type="match status" value="1"/>
</dbReference>
<dbReference type="EMBL" id="CP042476">
    <property type="protein sequence ID" value="QED37020.1"/>
    <property type="molecule type" value="Genomic_DNA"/>
</dbReference>
<protein>
    <submittedName>
        <fullName evidence="6">Alpha-amylase</fullName>
    </submittedName>
</protein>
<proteinExistence type="inferred from homology"/>
<feature type="region of interest" description="Disordered" evidence="4">
    <location>
        <begin position="378"/>
        <end position="405"/>
    </location>
</feature>
<dbReference type="Pfam" id="PF00128">
    <property type="entry name" value="Alpha-amylase"/>
    <property type="match status" value="1"/>
</dbReference>
<dbReference type="PANTHER" id="PTHR10357">
    <property type="entry name" value="ALPHA-AMYLASE FAMILY MEMBER"/>
    <property type="match status" value="1"/>
</dbReference>
<keyword evidence="3" id="KW-0326">Glycosidase</keyword>
<dbReference type="GO" id="GO:0004556">
    <property type="term" value="F:alpha-amylase activity"/>
    <property type="evidence" value="ECO:0007669"/>
    <property type="project" value="TreeGrafter"/>
</dbReference>
<dbReference type="PANTHER" id="PTHR10357:SF179">
    <property type="entry name" value="NEUTRAL AND BASIC AMINO ACID TRANSPORT PROTEIN RBAT"/>
    <property type="match status" value="1"/>
</dbReference>
<dbReference type="CDD" id="cd11331">
    <property type="entry name" value="AmyAc_OligoGlu_like"/>
    <property type="match status" value="1"/>
</dbReference>
<dbReference type="InterPro" id="IPR045857">
    <property type="entry name" value="O16G_dom_2"/>
</dbReference>
<gene>
    <name evidence="6" type="ORF">FK178_04535</name>
</gene>
<dbReference type="FunFam" id="3.90.400.10:FF:000002">
    <property type="entry name" value="Sucrose isomerase"/>
    <property type="match status" value="1"/>
</dbReference>
<evidence type="ECO:0000256" key="4">
    <source>
        <dbReference type="SAM" id="MobiDB-lite"/>
    </source>
</evidence>
<dbReference type="Gene3D" id="3.90.400.10">
    <property type="entry name" value="Oligo-1,6-glucosidase, Domain 2"/>
    <property type="match status" value="1"/>
</dbReference>
<evidence type="ECO:0000259" key="5">
    <source>
        <dbReference type="SMART" id="SM00642"/>
    </source>
</evidence>
<dbReference type="SUPFAM" id="SSF51445">
    <property type="entry name" value="(Trans)glycosidases"/>
    <property type="match status" value="1"/>
</dbReference>
<comment type="similarity">
    <text evidence="1">Belongs to the glycosyl hydrolase 13 family.</text>
</comment>
<dbReference type="RefSeq" id="WP_146831427.1">
    <property type="nucleotide sequence ID" value="NZ_CP042476.1"/>
</dbReference>
<dbReference type="InterPro" id="IPR017853">
    <property type="entry name" value="GH"/>
</dbReference>
<dbReference type="SUPFAM" id="SSF51011">
    <property type="entry name" value="Glycosyl hydrolase domain"/>
    <property type="match status" value="1"/>
</dbReference>
<evidence type="ECO:0000313" key="7">
    <source>
        <dbReference type="Proteomes" id="UP000321954"/>
    </source>
</evidence>
<dbReference type="AlphaFoldDB" id="A0A5B8YGL6"/>
<dbReference type="Gene3D" id="3.20.20.80">
    <property type="entry name" value="Glycosidases"/>
    <property type="match status" value="2"/>
</dbReference>
<dbReference type="KEGG" id="anp:FK178_04535"/>
<keyword evidence="2" id="KW-0378">Hydrolase</keyword>
<dbReference type="GO" id="GO:0009313">
    <property type="term" value="P:oligosaccharide catabolic process"/>
    <property type="evidence" value="ECO:0007669"/>
    <property type="project" value="TreeGrafter"/>
</dbReference>
<evidence type="ECO:0000256" key="3">
    <source>
        <dbReference type="ARBA" id="ARBA00023295"/>
    </source>
</evidence>
<accession>A0A5B8YGL6</accession>
<dbReference type="InterPro" id="IPR006047">
    <property type="entry name" value="GH13_cat_dom"/>
</dbReference>
<evidence type="ECO:0000256" key="1">
    <source>
        <dbReference type="ARBA" id="ARBA00008061"/>
    </source>
</evidence>
<dbReference type="SMART" id="SM00642">
    <property type="entry name" value="Aamy"/>
    <property type="match status" value="1"/>
</dbReference>
<sequence>MKNNKYTWWQTGVLYQIYPRSYKDSNADGIGDLPGIIEKLDYITNLGIKGVWISPFYSSPMADFGYDVSDYTGIHPMFGTMDDFDQLLSEVHKRELKLILDFVPNHSSEAHPWFQESRSSRDNPKRNWYIWKDPAQDGGPPNNWGSAFGGSGWEYDEQTGQYYYHAFLKEQPDLNWRNPEVQKEMLNVMRFWLNKGVDGFRVDVMWHMIKDELFRNNPPNPDYTEEKSPYDKLLQVYNTDQFEVHDIVKMMRQVMEEYDERVMIGEIYLPIDRLVAYYGQDNEGAHLPFNFQLVMTPWDARKIEAAVNKYEGALPPDGWPNWVLGNHDNSRIATRVGLDQVKNAAILLLTLRGTPTIYYGEELGMTDVEIPATKVQDPQEKNIPGKGLGRDPERTPMQWDTSKNGGFSEGEPWLPLMENHSEWNVERQQQQPESILNFYKRLIALRNQEEALQIGNYIPVMASGNMLSYMREGRNKKFLIALNLGEGTEKCNPAIKDWSGKVVVSTHPELEEREFSNNIYLGANQGIVIEIK</sequence>
<name>A0A5B8YGL6_9FLAO</name>
<reference evidence="6 7" key="1">
    <citation type="submission" date="2019-08" db="EMBL/GenBank/DDBJ databases">
        <title>Antarcticibacterium arcticum sp. nov., a bacterium isolated from marine sediment of the Canadian Beaufort Sea.</title>
        <authorList>
            <person name="Lee Y.M."/>
            <person name="Baek K."/>
            <person name="Lee D.-H."/>
            <person name="Shin S.C."/>
            <person name="Jin Y.K."/>
            <person name="Park Y."/>
        </authorList>
    </citation>
    <scope>NUCLEOTIDE SEQUENCE [LARGE SCALE GENOMIC DNA]</scope>
    <source>
        <strain evidence="6 7">PAMC 28998</strain>
    </source>
</reference>
<organism evidence="6 7">
    <name type="scientific">Antarcticibacterium arcticum</name>
    <dbReference type="NCBI Taxonomy" id="2585771"/>
    <lineage>
        <taxon>Bacteria</taxon>
        <taxon>Pseudomonadati</taxon>
        <taxon>Bacteroidota</taxon>
        <taxon>Flavobacteriia</taxon>
        <taxon>Flavobacteriales</taxon>
        <taxon>Flavobacteriaceae</taxon>
        <taxon>Antarcticibacterium</taxon>
    </lineage>
</organism>
<dbReference type="OrthoDB" id="9806009at2"/>
<dbReference type="Proteomes" id="UP000321954">
    <property type="component" value="Chromosome"/>
</dbReference>